<dbReference type="GO" id="GO:0032502">
    <property type="term" value="P:developmental process"/>
    <property type="evidence" value="ECO:0007669"/>
    <property type="project" value="TreeGrafter"/>
</dbReference>
<dbReference type="SMART" id="SM00353">
    <property type="entry name" value="HLH"/>
    <property type="match status" value="1"/>
</dbReference>
<evidence type="ECO:0000313" key="3">
    <source>
        <dbReference type="Proteomes" id="UP001347796"/>
    </source>
</evidence>
<evidence type="ECO:0000259" key="1">
    <source>
        <dbReference type="PROSITE" id="PS50888"/>
    </source>
</evidence>
<keyword evidence="3" id="KW-1185">Reference proteome</keyword>
<dbReference type="GO" id="GO:0046983">
    <property type="term" value="F:protein dimerization activity"/>
    <property type="evidence" value="ECO:0007669"/>
    <property type="project" value="InterPro"/>
</dbReference>
<dbReference type="PANTHER" id="PTHR23349:SF111">
    <property type="entry name" value="BHLH DOMAIN-CONTAINING PROTEIN"/>
    <property type="match status" value="1"/>
</dbReference>
<dbReference type="Pfam" id="PF00010">
    <property type="entry name" value="HLH"/>
    <property type="match status" value="1"/>
</dbReference>
<reference evidence="2 3" key="1">
    <citation type="submission" date="2024-01" db="EMBL/GenBank/DDBJ databases">
        <title>The genome of the rayed Mediterranean limpet Patella caerulea (Linnaeus, 1758).</title>
        <authorList>
            <person name="Anh-Thu Weber A."/>
            <person name="Halstead-Nussloch G."/>
        </authorList>
    </citation>
    <scope>NUCLEOTIDE SEQUENCE [LARGE SCALE GENOMIC DNA]</scope>
    <source>
        <strain evidence="2">AATW-2023a</strain>
        <tissue evidence="2">Whole specimen</tissue>
    </source>
</reference>
<dbReference type="InterPro" id="IPR050283">
    <property type="entry name" value="E-box_TF_Regulators"/>
</dbReference>
<proteinExistence type="predicted"/>
<dbReference type="PROSITE" id="PS50888">
    <property type="entry name" value="BHLH"/>
    <property type="match status" value="1"/>
</dbReference>
<dbReference type="PANTHER" id="PTHR23349">
    <property type="entry name" value="BASIC HELIX-LOOP-HELIX TRANSCRIPTION FACTOR, TWIST"/>
    <property type="match status" value="1"/>
</dbReference>
<dbReference type="GO" id="GO:0000977">
    <property type="term" value="F:RNA polymerase II transcription regulatory region sequence-specific DNA binding"/>
    <property type="evidence" value="ECO:0007669"/>
    <property type="project" value="TreeGrafter"/>
</dbReference>
<dbReference type="InterPro" id="IPR011598">
    <property type="entry name" value="bHLH_dom"/>
</dbReference>
<dbReference type="Gene3D" id="4.10.280.10">
    <property type="entry name" value="Helix-loop-helix DNA-binding domain"/>
    <property type="match status" value="1"/>
</dbReference>
<dbReference type="Proteomes" id="UP001347796">
    <property type="component" value="Unassembled WGS sequence"/>
</dbReference>
<evidence type="ECO:0000313" key="2">
    <source>
        <dbReference type="EMBL" id="KAK6169578.1"/>
    </source>
</evidence>
<name>A0AAN8J5E6_PATCE</name>
<feature type="domain" description="BHLH" evidence="1">
    <location>
        <begin position="35"/>
        <end position="87"/>
    </location>
</feature>
<sequence length="243" mass="27228">MFSEGHHFNPVPTESSFSFMAGNGTDCKSTNIKEKTAERRNERERKRIGHLKKHFGNLQTKLPKDWQNSKMSKLDILSKSIRYIRHLQNLLSGKDCSNQEVDLWALCSPLLETEEQQNGGYQSTRTVTYQHSSKAPMTTAMTSSSHPSGHILPDYTRSDCDKQTMGTAISTNLPSNMVPFQSTLVSPSDEPCSGGHAMLPANKYDAINHWNGTQQMELNETMAVNANSKIYDAQNPADGNWME</sequence>
<accession>A0AAN8J5E6</accession>
<comment type="caution">
    <text evidence="2">The sequence shown here is derived from an EMBL/GenBank/DDBJ whole genome shotgun (WGS) entry which is preliminary data.</text>
</comment>
<organism evidence="2 3">
    <name type="scientific">Patella caerulea</name>
    <name type="common">Rayed Mediterranean limpet</name>
    <dbReference type="NCBI Taxonomy" id="87958"/>
    <lineage>
        <taxon>Eukaryota</taxon>
        <taxon>Metazoa</taxon>
        <taxon>Spiralia</taxon>
        <taxon>Lophotrochozoa</taxon>
        <taxon>Mollusca</taxon>
        <taxon>Gastropoda</taxon>
        <taxon>Patellogastropoda</taxon>
        <taxon>Patelloidea</taxon>
        <taxon>Patellidae</taxon>
        <taxon>Patella</taxon>
    </lineage>
</organism>
<dbReference type="InterPro" id="IPR036638">
    <property type="entry name" value="HLH_DNA-bd_sf"/>
</dbReference>
<dbReference type="EMBL" id="JAZGQO010000015">
    <property type="protein sequence ID" value="KAK6169578.1"/>
    <property type="molecule type" value="Genomic_DNA"/>
</dbReference>
<gene>
    <name evidence="2" type="ORF">SNE40_020604</name>
</gene>
<dbReference type="SUPFAM" id="SSF47459">
    <property type="entry name" value="HLH, helix-loop-helix DNA-binding domain"/>
    <property type="match status" value="1"/>
</dbReference>
<protein>
    <recommendedName>
        <fullName evidence="1">BHLH domain-containing protein</fullName>
    </recommendedName>
</protein>
<dbReference type="AlphaFoldDB" id="A0AAN8J5E6"/>
<dbReference type="GO" id="GO:0000981">
    <property type="term" value="F:DNA-binding transcription factor activity, RNA polymerase II-specific"/>
    <property type="evidence" value="ECO:0007669"/>
    <property type="project" value="TreeGrafter"/>
</dbReference>